<dbReference type="PANTHER" id="PTHR11265">
    <property type="entry name" value="S-ADENOSYL-METHYLTRANSFERASE MRAW"/>
    <property type="match status" value="1"/>
</dbReference>
<evidence type="ECO:0000256" key="3">
    <source>
        <dbReference type="ARBA" id="ARBA00022603"/>
    </source>
</evidence>
<proteinExistence type="inferred from homology"/>
<dbReference type="EC" id="2.1.1.199" evidence="6"/>
<evidence type="ECO:0000256" key="5">
    <source>
        <dbReference type="ARBA" id="ARBA00022691"/>
    </source>
</evidence>
<comment type="similarity">
    <text evidence="1 6">Belongs to the methyltransferase superfamily. RsmH family.</text>
</comment>
<keyword evidence="4 6" id="KW-0808">Transferase</keyword>
<keyword evidence="2 6" id="KW-0698">rRNA processing</keyword>
<evidence type="ECO:0000256" key="1">
    <source>
        <dbReference type="ARBA" id="ARBA00010396"/>
    </source>
</evidence>
<evidence type="ECO:0000313" key="8">
    <source>
        <dbReference type="Proteomes" id="UP001055955"/>
    </source>
</evidence>
<feature type="binding site" evidence="6">
    <location>
        <begin position="30"/>
        <end position="32"/>
    </location>
    <ligand>
        <name>S-adenosyl-L-methionine</name>
        <dbReference type="ChEBI" id="CHEBI:59789"/>
    </ligand>
</feature>
<evidence type="ECO:0000256" key="6">
    <source>
        <dbReference type="HAMAP-Rule" id="MF_01007"/>
    </source>
</evidence>
<dbReference type="Pfam" id="PF01795">
    <property type="entry name" value="Methyltransf_5"/>
    <property type="match status" value="1"/>
</dbReference>
<organism evidence="7 8">
    <name type="scientific">Candidatus Comchoanobacter bicostacola</name>
    <dbReference type="NCBI Taxonomy" id="2919598"/>
    <lineage>
        <taxon>Bacteria</taxon>
        <taxon>Pseudomonadati</taxon>
        <taxon>Pseudomonadota</taxon>
        <taxon>Gammaproteobacteria</taxon>
        <taxon>Candidatus Comchoanobacterales</taxon>
        <taxon>Candidatus Comchoanobacteraceae</taxon>
        <taxon>Candidatus Comchoanobacter</taxon>
    </lineage>
</organism>
<gene>
    <name evidence="6 7" type="primary">rsmH</name>
    <name evidence="7" type="ORF">MMH89_03285</name>
</gene>
<keyword evidence="5 6" id="KW-0949">S-adenosyl-L-methionine</keyword>
<sequence>MHIPVMLKNCIDGLAINPAGIYIDATYGRGGHSQAILDSLGPKGSLICFDQDVEAVAHAKTRFLSDERVMVIHASFMKMHSTLSGLGLLGKVDGVLMDIGVSSPQLDEANRGFSFMRDGALDMRMNQTQVLTAYEYLMSVSQTELADTIYTLGDERSSRRIARAIIDARKNKQLLNSTLCLANIIEQELGKRVGKKHPATKTFQAIRMVVNNELGVLTEALAQIPEILSVGGRLVVISFHGLEHIAVKDFIKKYRKKDAQYGFKLLSKEQPSQLEVKSNIRSRSAYTRIMEKCR</sequence>
<comment type="function">
    <text evidence="6">Specifically methylates the N4 position of cytidine in position 1402 (C1402) of 16S rRNA.</text>
</comment>
<dbReference type="Gene3D" id="3.40.50.150">
    <property type="entry name" value="Vaccinia Virus protein VP39"/>
    <property type="match status" value="1"/>
</dbReference>
<evidence type="ECO:0000256" key="4">
    <source>
        <dbReference type="ARBA" id="ARBA00022679"/>
    </source>
</evidence>
<dbReference type="HAMAP" id="MF_01007">
    <property type="entry name" value="16SrRNA_methyltr_H"/>
    <property type="match status" value="1"/>
</dbReference>
<dbReference type="InterPro" id="IPR029063">
    <property type="entry name" value="SAM-dependent_MTases_sf"/>
</dbReference>
<dbReference type="PIRSF" id="PIRSF004486">
    <property type="entry name" value="MraW"/>
    <property type="match status" value="1"/>
</dbReference>
<reference evidence="7 8" key="1">
    <citation type="journal article" date="2022" name="Nat. Microbiol.">
        <title>The microbiome of a bacterivorous marine choanoflagellate contains a resource-demanding obligate bacterial associate.</title>
        <authorList>
            <person name="Needham D.M."/>
            <person name="Poirier C."/>
            <person name="Bachy C."/>
            <person name="George E.E."/>
            <person name="Wilken S."/>
            <person name="Yung C.C.M."/>
            <person name="Limardo A.J."/>
            <person name="Morando M."/>
            <person name="Sudek L."/>
            <person name="Malmstrom R.R."/>
            <person name="Keeling P.J."/>
            <person name="Santoro A.E."/>
            <person name="Worden A.Z."/>
        </authorList>
    </citation>
    <scope>NUCLEOTIDE SEQUENCE [LARGE SCALE GENOMIC DNA]</scope>
    <source>
        <strain evidence="7 8">Comchoano-1</strain>
    </source>
</reference>
<keyword evidence="6" id="KW-0963">Cytoplasm</keyword>
<evidence type="ECO:0000313" key="7">
    <source>
        <dbReference type="EMBL" id="UTC24246.1"/>
    </source>
</evidence>
<dbReference type="RefSeq" id="WP_258568031.1">
    <property type="nucleotide sequence ID" value="NZ_CP092900.1"/>
</dbReference>
<feature type="binding site" evidence="6">
    <location>
        <position position="105"/>
    </location>
    <ligand>
        <name>S-adenosyl-L-methionine</name>
        <dbReference type="ChEBI" id="CHEBI:59789"/>
    </ligand>
</feature>
<comment type="catalytic activity">
    <reaction evidence="6">
        <text>cytidine(1402) in 16S rRNA + S-adenosyl-L-methionine = N(4)-methylcytidine(1402) in 16S rRNA + S-adenosyl-L-homocysteine + H(+)</text>
        <dbReference type="Rhea" id="RHEA:42928"/>
        <dbReference type="Rhea" id="RHEA-COMP:10286"/>
        <dbReference type="Rhea" id="RHEA-COMP:10287"/>
        <dbReference type="ChEBI" id="CHEBI:15378"/>
        <dbReference type="ChEBI" id="CHEBI:57856"/>
        <dbReference type="ChEBI" id="CHEBI:59789"/>
        <dbReference type="ChEBI" id="CHEBI:74506"/>
        <dbReference type="ChEBI" id="CHEBI:82748"/>
        <dbReference type="EC" id="2.1.1.199"/>
    </reaction>
</comment>
<keyword evidence="3 6" id="KW-0489">Methyltransferase</keyword>
<name>A0ABY5DIQ8_9GAMM</name>
<protein>
    <recommendedName>
        <fullName evidence="6">Ribosomal RNA small subunit methyltransferase H</fullName>
        <ecNumber evidence="6">2.1.1.199</ecNumber>
    </recommendedName>
    <alternativeName>
        <fullName evidence="6">16S rRNA m(4)C1402 methyltransferase</fullName>
    </alternativeName>
    <alternativeName>
        <fullName evidence="6">rRNA (cytosine-N(4)-)-methyltransferase RsmH</fullName>
    </alternativeName>
</protein>
<comment type="subcellular location">
    <subcellularLocation>
        <location evidence="6">Cytoplasm</location>
    </subcellularLocation>
</comment>
<dbReference type="PANTHER" id="PTHR11265:SF0">
    <property type="entry name" value="12S RRNA N4-METHYLCYTIDINE METHYLTRANSFERASE"/>
    <property type="match status" value="1"/>
</dbReference>
<evidence type="ECO:0000256" key="2">
    <source>
        <dbReference type="ARBA" id="ARBA00022552"/>
    </source>
</evidence>
<dbReference type="GO" id="GO:0008168">
    <property type="term" value="F:methyltransferase activity"/>
    <property type="evidence" value="ECO:0007669"/>
    <property type="project" value="UniProtKB-KW"/>
</dbReference>
<dbReference type="InterPro" id="IPR023397">
    <property type="entry name" value="SAM-dep_MeTrfase_MraW_recog"/>
</dbReference>
<dbReference type="Gene3D" id="1.10.150.170">
    <property type="entry name" value="Putative methyltransferase TM0872, insert domain"/>
    <property type="match status" value="1"/>
</dbReference>
<dbReference type="NCBIfam" id="TIGR00006">
    <property type="entry name" value="16S rRNA (cytosine(1402)-N(4))-methyltransferase RsmH"/>
    <property type="match status" value="1"/>
</dbReference>
<accession>A0ABY5DIQ8</accession>
<dbReference type="InterPro" id="IPR002903">
    <property type="entry name" value="RsmH"/>
</dbReference>
<dbReference type="SUPFAM" id="SSF53335">
    <property type="entry name" value="S-adenosyl-L-methionine-dependent methyltransferases"/>
    <property type="match status" value="1"/>
</dbReference>
<feature type="binding site" evidence="6">
    <location>
        <position position="76"/>
    </location>
    <ligand>
        <name>S-adenosyl-L-methionine</name>
        <dbReference type="ChEBI" id="CHEBI:59789"/>
    </ligand>
</feature>
<dbReference type="Proteomes" id="UP001055955">
    <property type="component" value="Chromosome"/>
</dbReference>
<dbReference type="EMBL" id="CP092900">
    <property type="protein sequence ID" value="UTC24246.1"/>
    <property type="molecule type" value="Genomic_DNA"/>
</dbReference>
<feature type="binding site" evidence="6">
    <location>
        <position position="98"/>
    </location>
    <ligand>
        <name>S-adenosyl-L-methionine</name>
        <dbReference type="ChEBI" id="CHEBI:59789"/>
    </ligand>
</feature>
<dbReference type="SUPFAM" id="SSF81799">
    <property type="entry name" value="Putative methyltransferase TM0872, insert domain"/>
    <property type="match status" value="1"/>
</dbReference>
<dbReference type="GO" id="GO:0032259">
    <property type="term" value="P:methylation"/>
    <property type="evidence" value="ECO:0007669"/>
    <property type="project" value="UniProtKB-KW"/>
</dbReference>
<keyword evidence="8" id="KW-1185">Reference proteome</keyword>
<feature type="binding site" evidence="6">
    <location>
        <position position="50"/>
    </location>
    <ligand>
        <name>S-adenosyl-L-methionine</name>
        <dbReference type="ChEBI" id="CHEBI:59789"/>
    </ligand>
</feature>